<reference evidence="2 3" key="1">
    <citation type="submission" date="2020-11" db="EMBL/GenBank/DDBJ databases">
        <title>Hymenobacter sp.</title>
        <authorList>
            <person name="Kim M.K."/>
        </authorList>
    </citation>
    <scope>NUCLEOTIDE SEQUENCE [LARGE SCALE GENOMIC DNA]</scope>
    <source>
        <strain evidence="2 3">BT594</strain>
    </source>
</reference>
<evidence type="ECO:0000313" key="3">
    <source>
        <dbReference type="Proteomes" id="UP000601099"/>
    </source>
</evidence>
<dbReference type="Proteomes" id="UP000601099">
    <property type="component" value="Unassembled WGS sequence"/>
</dbReference>
<feature type="chain" id="PRO_5047210611" description="Type IX secretion system membrane protein PorP/SprF" evidence="1">
    <location>
        <begin position="28"/>
        <end position="189"/>
    </location>
</feature>
<organism evidence="2 3">
    <name type="scientific">Hymenobacter guriensis</name>
    <dbReference type="NCBI Taxonomy" id="2793065"/>
    <lineage>
        <taxon>Bacteria</taxon>
        <taxon>Pseudomonadati</taxon>
        <taxon>Bacteroidota</taxon>
        <taxon>Cytophagia</taxon>
        <taxon>Cytophagales</taxon>
        <taxon>Hymenobacteraceae</taxon>
        <taxon>Hymenobacter</taxon>
    </lineage>
</organism>
<name>A0ABS0L6I4_9BACT</name>
<dbReference type="RefSeq" id="WP_196956777.1">
    <property type="nucleotide sequence ID" value="NZ_JADWYK010000016.1"/>
</dbReference>
<gene>
    <name evidence="2" type="ORF">I5L79_19600</name>
</gene>
<dbReference type="EMBL" id="JADWYK010000016">
    <property type="protein sequence ID" value="MBG8555758.1"/>
    <property type="molecule type" value="Genomic_DNA"/>
</dbReference>
<evidence type="ECO:0000313" key="2">
    <source>
        <dbReference type="EMBL" id="MBG8555758.1"/>
    </source>
</evidence>
<keyword evidence="1" id="KW-0732">Signal</keyword>
<sequence length="189" mass="21271">MNLVAKRRKRPRNWLLAVLVSPSALQAQTPAPAAPPEYFFNAGVFFSPAMKTGYFNPALDVEAGFWKMNRKNFFAWGASAEVWEFASVEYMNGNPLIKNNTDGFINLNSMFFFHNPIITPYVAPSVSFATDFENSGVAGGVAFGLNHQTSDRLQTFVQVKYAKFTSKLDYLDMRFYMVGLSLKLADYTK</sequence>
<proteinExistence type="predicted"/>
<evidence type="ECO:0008006" key="4">
    <source>
        <dbReference type="Google" id="ProtNLM"/>
    </source>
</evidence>
<comment type="caution">
    <text evidence="2">The sequence shown here is derived from an EMBL/GenBank/DDBJ whole genome shotgun (WGS) entry which is preliminary data.</text>
</comment>
<accession>A0ABS0L6I4</accession>
<feature type="signal peptide" evidence="1">
    <location>
        <begin position="1"/>
        <end position="27"/>
    </location>
</feature>
<evidence type="ECO:0000256" key="1">
    <source>
        <dbReference type="SAM" id="SignalP"/>
    </source>
</evidence>
<protein>
    <recommendedName>
        <fullName evidence="4">Type IX secretion system membrane protein PorP/SprF</fullName>
    </recommendedName>
</protein>
<keyword evidence="3" id="KW-1185">Reference proteome</keyword>